<keyword evidence="3" id="KW-1185">Reference proteome</keyword>
<organism evidence="2 3">
    <name type="scientific">Botryobasidium botryosum (strain FD-172 SS1)</name>
    <dbReference type="NCBI Taxonomy" id="930990"/>
    <lineage>
        <taxon>Eukaryota</taxon>
        <taxon>Fungi</taxon>
        <taxon>Dikarya</taxon>
        <taxon>Basidiomycota</taxon>
        <taxon>Agaricomycotina</taxon>
        <taxon>Agaricomycetes</taxon>
        <taxon>Cantharellales</taxon>
        <taxon>Botryobasidiaceae</taxon>
        <taxon>Botryobasidium</taxon>
    </lineage>
</organism>
<dbReference type="AlphaFoldDB" id="A0A067M1Z6"/>
<evidence type="ECO:0000313" key="3">
    <source>
        <dbReference type="Proteomes" id="UP000027195"/>
    </source>
</evidence>
<feature type="region of interest" description="Disordered" evidence="1">
    <location>
        <begin position="103"/>
        <end position="231"/>
    </location>
</feature>
<dbReference type="InParanoid" id="A0A067M1Z6"/>
<dbReference type="EMBL" id="KL198087">
    <property type="protein sequence ID" value="KDQ08730.1"/>
    <property type="molecule type" value="Genomic_DNA"/>
</dbReference>
<name>A0A067M1Z6_BOTB1</name>
<evidence type="ECO:0000313" key="2">
    <source>
        <dbReference type="EMBL" id="KDQ08730.1"/>
    </source>
</evidence>
<reference evidence="3" key="1">
    <citation type="journal article" date="2014" name="Proc. Natl. Acad. Sci. U.S.A.">
        <title>Extensive sampling of basidiomycete genomes demonstrates inadequacy of the white-rot/brown-rot paradigm for wood decay fungi.</title>
        <authorList>
            <person name="Riley R."/>
            <person name="Salamov A.A."/>
            <person name="Brown D.W."/>
            <person name="Nagy L.G."/>
            <person name="Floudas D."/>
            <person name="Held B.W."/>
            <person name="Levasseur A."/>
            <person name="Lombard V."/>
            <person name="Morin E."/>
            <person name="Otillar R."/>
            <person name="Lindquist E.A."/>
            <person name="Sun H."/>
            <person name="LaButti K.M."/>
            <person name="Schmutz J."/>
            <person name="Jabbour D."/>
            <person name="Luo H."/>
            <person name="Baker S.E."/>
            <person name="Pisabarro A.G."/>
            <person name="Walton J.D."/>
            <person name="Blanchette R.A."/>
            <person name="Henrissat B."/>
            <person name="Martin F."/>
            <person name="Cullen D."/>
            <person name="Hibbett D.S."/>
            <person name="Grigoriev I.V."/>
        </authorList>
    </citation>
    <scope>NUCLEOTIDE SEQUENCE [LARGE SCALE GENOMIC DNA]</scope>
    <source>
        <strain evidence="3">FD-172 SS1</strain>
    </source>
</reference>
<evidence type="ECO:0000256" key="1">
    <source>
        <dbReference type="SAM" id="MobiDB-lite"/>
    </source>
</evidence>
<proteinExistence type="predicted"/>
<sequence length="451" mass="47904">MIQQHRITFDSIAHSSQPTDLFESPFFDDTQPPSPSASSAPIPIPHHGANNIQWDAFDFNQHSSPPLAYTPSYASFNSFGSNPDDSHNWGGRAINDSSAMEMNLYDDDDRKPNLSSPHFEMDADYDPKEYDGGVEPSPFLLYDDQTNFGPIHTGNSSRSFGFQQQGSVDPPAFSQRSSDEVYGGAPSPGSTDGSPDDHSRPHSRSRASSVGAHSFHNSPNLSQLDSFKDLNFDPSTEIPNWAFAPQQQQPNVLSHPPSPHMPSIALHATGPGSSPPRDAPSPPNGPRSPPQLLIPEDTPSLFPPGGGLTAPGINIVPSTPVSGGGAAGTTVPFQHVLGNQLGRQAMVNGAMSQGAHIFCLECRASSVLTLCFCSEHVCTAHARAPADGDALGGPGRGCGRGMGRCCPGRCQAFCAGWRCRTAPVRAGISTRAGGRVSYPVLLCPRSRRACL</sequence>
<gene>
    <name evidence="2" type="ORF">BOTBODRAFT_561349</name>
</gene>
<protein>
    <submittedName>
        <fullName evidence="2">Uncharacterized protein</fullName>
    </submittedName>
</protein>
<feature type="compositionally biased region" description="Basic and acidic residues" evidence="1">
    <location>
        <begin position="119"/>
        <end position="131"/>
    </location>
</feature>
<feature type="region of interest" description="Disordered" evidence="1">
    <location>
        <begin position="20"/>
        <end position="45"/>
    </location>
</feature>
<accession>A0A067M1Z6</accession>
<dbReference type="HOGENOM" id="CLU_606892_0_0_1"/>
<feature type="compositionally biased region" description="Polar residues" evidence="1">
    <location>
        <begin position="215"/>
        <end position="225"/>
    </location>
</feature>
<feature type="region of interest" description="Disordered" evidence="1">
    <location>
        <begin position="248"/>
        <end position="316"/>
    </location>
</feature>
<dbReference type="STRING" id="930990.A0A067M1Z6"/>
<feature type="compositionally biased region" description="Pro residues" evidence="1">
    <location>
        <begin position="273"/>
        <end position="289"/>
    </location>
</feature>
<dbReference type="OrthoDB" id="4748970at2759"/>
<dbReference type="Proteomes" id="UP000027195">
    <property type="component" value="Unassembled WGS sequence"/>
</dbReference>
<feature type="compositionally biased region" description="Low complexity" evidence="1">
    <location>
        <begin position="156"/>
        <end position="167"/>
    </location>
</feature>